<keyword evidence="1" id="KW-0812">Transmembrane</keyword>
<dbReference type="EMBL" id="BPLR01009242">
    <property type="protein sequence ID" value="GIY30522.1"/>
    <property type="molecule type" value="Genomic_DNA"/>
</dbReference>
<sequence length="114" mass="13319">MANVQLNSLTCTIKHWSHCTLLGIPFQAFLGLTYSFEISLHLFSNRMWPTWRYCQNTCHLKCPFLVKHEMTLGIGRLQCDGVACKTEKHIFEECNVLRHGVVYFFLLSVLYLYV</sequence>
<feature type="transmembrane region" description="Helical" evidence="1">
    <location>
        <begin position="96"/>
        <end position="113"/>
    </location>
</feature>
<keyword evidence="1" id="KW-0472">Membrane</keyword>
<evidence type="ECO:0000313" key="2">
    <source>
        <dbReference type="EMBL" id="GIY30522.1"/>
    </source>
</evidence>
<keyword evidence="1" id="KW-1133">Transmembrane helix</keyword>
<gene>
    <name evidence="2" type="ORF">CEXT_493621</name>
</gene>
<organism evidence="2 3">
    <name type="scientific">Caerostris extrusa</name>
    <name type="common">Bark spider</name>
    <name type="synonym">Caerostris bankana</name>
    <dbReference type="NCBI Taxonomy" id="172846"/>
    <lineage>
        <taxon>Eukaryota</taxon>
        <taxon>Metazoa</taxon>
        <taxon>Ecdysozoa</taxon>
        <taxon>Arthropoda</taxon>
        <taxon>Chelicerata</taxon>
        <taxon>Arachnida</taxon>
        <taxon>Araneae</taxon>
        <taxon>Araneomorphae</taxon>
        <taxon>Entelegynae</taxon>
        <taxon>Araneoidea</taxon>
        <taxon>Araneidae</taxon>
        <taxon>Caerostris</taxon>
    </lineage>
</organism>
<proteinExistence type="predicted"/>
<evidence type="ECO:0000313" key="3">
    <source>
        <dbReference type="Proteomes" id="UP001054945"/>
    </source>
</evidence>
<accession>A0AAV4SDP2</accession>
<keyword evidence="3" id="KW-1185">Reference proteome</keyword>
<reference evidence="2 3" key="1">
    <citation type="submission" date="2021-06" db="EMBL/GenBank/DDBJ databases">
        <title>Caerostris extrusa draft genome.</title>
        <authorList>
            <person name="Kono N."/>
            <person name="Arakawa K."/>
        </authorList>
    </citation>
    <scope>NUCLEOTIDE SEQUENCE [LARGE SCALE GENOMIC DNA]</scope>
</reference>
<comment type="caution">
    <text evidence="2">The sequence shown here is derived from an EMBL/GenBank/DDBJ whole genome shotgun (WGS) entry which is preliminary data.</text>
</comment>
<evidence type="ECO:0000256" key="1">
    <source>
        <dbReference type="SAM" id="Phobius"/>
    </source>
</evidence>
<feature type="transmembrane region" description="Helical" evidence="1">
    <location>
        <begin position="24"/>
        <end position="43"/>
    </location>
</feature>
<dbReference type="Proteomes" id="UP001054945">
    <property type="component" value="Unassembled WGS sequence"/>
</dbReference>
<dbReference type="AlphaFoldDB" id="A0AAV4SDP2"/>
<protein>
    <submittedName>
        <fullName evidence="2">Uncharacterized protein</fullName>
    </submittedName>
</protein>
<name>A0AAV4SDP2_CAEEX</name>